<evidence type="ECO:0000259" key="1">
    <source>
        <dbReference type="PROSITE" id="PS50006"/>
    </source>
</evidence>
<keyword evidence="3" id="KW-1185">Reference proteome</keyword>
<dbReference type="EMBL" id="JACDUS010000008">
    <property type="protein sequence ID" value="MBA2882302.1"/>
    <property type="molecule type" value="Genomic_DNA"/>
</dbReference>
<dbReference type="SMART" id="SM00240">
    <property type="entry name" value="FHA"/>
    <property type="match status" value="1"/>
</dbReference>
<dbReference type="Pfam" id="PF00498">
    <property type="entry name" value="FHA"/>
    <property type="match status" value="2"/>
</dbReference>
<dbReference type="SUPFAM" id="SSF49879">
    <property type="entry name" value="SMAD/FHA domain"/>
    <property type="match status" value="2"/>
</dbReference>
<evidence type="ECO:0000313" key="3">
    <source>
        <dbReference type="Proteomes" id="UP000525298"/>
    </source>
</evidence>
<evidence type="ECO:0000313" key="2">
    <source>
        <dbReference type="EMBL" id="MBA2882302.1"/>
    </source>
</evidence>
<dbReference type="InterPro" id="IPR050923">
    <property type="entry name" value="Cell_Proc_Reg/RNA_Proc"/>
</dbReference>
<dbReference type="CDD" id="cd00060">
    <property type="entry name" value="FHA"/>
    <property type="match status" value="2"/>
</dbReference>
<proteinExistence type="predicted"/>
<dbReference type="PROSITE" id="PS50006">
    <property type="entry name" value="FHA_DOMAIN"/>
    <property type="match status" value="1"/>
</dbReference>
<dbReference type="Proteomes" id="UP000525298">
    <property type="component" value="Unassembled WGS sequence"/>
</dbReference>
<sequence length="235" mass="26859">MPYVVLKSGEQKLKTYRLDPSRKIRIGRAQNNDIHVEDSAVSSTHAELEPEGRHFYLTDFNSRNGTFVNKELVISRRLSHGDVISLGNHTIVFAYGNDEQRPPDFQENAHQATLQIDTADHRARLARGVAEMAEPEEKETAVQPVISFLSETRPPMPVEKNRITLGKDAGCDIRARGWRVRKAEAFIEKFDDSYYLVPEHPKSRVKLNYQPVKTRTQLAEFDVIELGATMVQFHF</sequence>
<dbReference type="InterPro" id="IPR000253">
    <property type="entry name" value="FHA_dom"/>
</dbReference>
<dbReference type="RefSeq" id="WP_181551940.1">
    <property type="nucleotide sequence ID" value="NZ_JACDUS010000008.1"/>
</dbReference>
<name>A0A7W0HLG9_9BACT</name>
<reference evidence="2 3" key="1">
    <citation type="submission" date="2020-07" db="EMBL/GenBank/DDBJ databases">
        <title>Genomic Encyclopedia of Type Strains, Phase IV (KMG-IV): sequencing the most valuable type-strain genomes for metagenomic binning, comparative biology and taxonomic classification.</title>
        <authorList>
            <person name="Goeker M."/>
        </authorList>
    </citation>
    <scope>NUCLEOTIDE SEQUENCE [LARGE SCALE GENOMIC DNA]</scope>
    <source>
        <strain evidence="2 3">DSM 17721</strain>
    </source>
</reference>
<dbReference type="PANTHER" id="PTHR23308">
    <property type="entry name" value="NUCLEAR INHIBITOR OF PROTEIN PHOSPHATASE-1"/>
    <property type="match status" value="1"/>
</dbReference>
<protein>
    <submittedName>
        <fullName evidence="2">Putative component of type VI protein secretion system</fullName>
    </submittedName>
</protein>
<dbReference type="AlphaFoldDB" id="A0A7W0HLG9"/>
<accession>A0A7W0HLG9</accession>
<dbReference type="Gene3D" id="2.60.200.20">
    <property type="match status" value="2"/>
</dbReference>
<feature type="domain" description="FHA" evidence="1">
    <location>
        <begin position="24"/>
        <end position="73"/>
    </location>
</feature>
<comment type="caution">
    <text evidence="2">The sequence shown here is derived from an EMBL/GenBank/DDBJ whole genome shotgun (WGS) entry which is preliminary data.</text>
</comment>
<dbReference type="InterPro" id="IPR008984">
    <property type="entry name" value="SMAD_FHA_dom_sf"/>
</dbReference>
<gene>
    <name evidence="2" type="ORF">HNR65_002644</name>
</gene>
<organism evidence="2 3">
    <name type="scientific">Desulfosalsimonas propionicica</name>
    <dbReference type="NCBI Taxonomy" id="332175"/>
    <lineage>
        <taxon>Bacteria</taxon>
        <taxon>Pseudomonadati</taxon>
        <taxon>Thermodesulfobacteriota</taxon>
        <taxon>Desulfobacteria</taxon>
        <taxon>Desulfobacterales</taxon>
        <taxon>Desulfosalsimonadaceae</taxon>
        <taxon>Desulfosalsimonas</taxon>
    </lineage>
</organism>